<evidence type="ECO:0000313" key="1">
    <source>
        <dbReference type="EMBL" id="EGT36469.1"/>
    </source>
</evidence>
<accession>G0NS40</accession>
<dbReference type="AlphaFoldDB" id="G0NS40"/>
<organism evidence="2">
    <name type="scientific">Caenorhabditis brenneri</name>
    <name type="common">Nematode worm</name>
    <dbReference type="NCBI Taxonomy" id="135651"/>
    <lineage>
        <taxon>Eukaryota</taxon>
        <taxon>Metazoa</taxon>
        <taxon>Ecdysozoa</taxon>
        <taxon>Nematoda</taxon>
        <taxon>Chromadorea</taxon>
        <taxon>Rhabditida</taxon>
        <taxon>Rhabditina</taxon>
        <taxon>Rhabditomorpha</taxon>
        <taxon>Rhabditoidea</taxon>
        <taxon>Rhabditidae</taxon>
        <taxon>Peloderinae</taxon>
        <taxon>Caenorhabditis</taxon>
    </lineage>
</organism>
<evidence type="ECO:0000313" key="2">
    <source>
        <dbReference type="Proteomes" id="UP000008068"/>
    </source>
</evidence>
<gene>
    <name evidence="1" type="ORF">CAEBREN_07044</name>
</gene>
<dbReference type="Proteomes" id="UP000008068">
    <property type="component" value="Unassembled WGS sequence"/>
</dbReference>
<name>G0NS40_CAEBE</name>
<reference evidence="2" key="1">
    <citation type="submission" date="2011-07" db="EMBL/GenBank/DDBJ databases">
        <authorList>
            <consortium name="Caenorhabditis brenneri Sequencing and Analysis Consortium"/>
            <person name="Wilson R.K."/>
        </authorList>
    </citation>
    <scope>NUCLEOTIDE SEQUENCE [LARGE SCALE GENOMIC DNA]</scope>
    <source>
        <strain evidence="2">PB2801</strain>
    </source>
</reference>
<sequence length="101" mass="11890">MQSTFFCDDNVKFQLPSTIHNDFGFLSFQGSSSVFKCRLPNRVERQNRSENYVVKIFEIMKFIHSSQFTMFHIPTYSDVLVGGADVFVQQRSRVSRRIQRK</sequence>
<proteinExistence type="predicted"/>
<dbReference type="EMBL" id="GL379935">
    <property type="protein sequence ID" value="EGT36469.1"/>
    <property type="molecule type" value="Genomic_DNA"/>
</dbReference>
<dbReference type="InParanoid" id="G0NS40"/>
<keyword evidence="2" id="KW-1185">Reference proteome</keyword>
<dbReference type="HOGENOM" id="CLU_2294152_0_0_1"/>
<protein>
    <submittedName>
        <fullName evidence="1">Uncharacterized protein</fullName>
    </submittedName>
</protein>